<name>A0AAD5SC77_9FUNG</name>
<feature type="compositionally biased region" description="Basic residues" evidence="3">
    <location>
        <begin position="603"/>
        <end position="615"/>
    </location>
</feature>
<feature type="region of interest" description="Disordered" evidence="3">
    <location>
        <begin position="596"/>
        <end position="628"/>
    </location>
</feature>
<feature type="region of interest" description="Disordered" evidence="3">
    <location>
        <begin position="822"/>
        <end position="964"/>
    </location>
</feature>
<dbReference type="GO" id="GO:0007265">
    <property type="term" value="P:Ras protein signal transduction"/>
    <property type="evidence" value="ECO:0007669"/>
    <property type="project" value="TreeGrafter"/>
</dbReference>
<organism evidence="5 6">
    <name type="scientific">Rhizophlyctis rosea</name>
    <dbReference type="NCBI Taxonomy" id="64517"/>
    <lineage>
        <taxon>Eukaryota</taxon>
        <taxon>Fungi</taxon>
        <taxon>Fungi incertae sedis</taxon>
        <taxon>Chytridiomycota</taxon>
        <taxon>Chytridiomycota incertae sedis</taxon>
        <taxon>Chytridiomycetes</taxon>
        <taxon>Rhizophlyctidales</taxon>
        <taxon>Rhizophlyctidaceae</taxon>
        <taxon>Rhizophlyctis</taxon>
    </lineage>
</organism>
<evidence type="ECO:0000256" key="1">
    <source>
        <dbReference type="ARBA" id="ARBA00022658"/>
    </source>
</evidence>
<evidence type="ECO:0000256" key="2">
    <source>
        <dbReference type="PROSITE-ProRule" id="PRU00168"/>
    </source>
</evidence>
<feature type="compositionally biased region" description="Pro residues" evidence="3">
    <location>
        <begin position="824"/>
        <end position="838"/>
    </location>
</feature>
<accession>A0AAD5SC77</accession>
<feature type="compositionally biased region" description="Low complexity" evidence="3">
    <location>
        <begin position="932"/>
        <end position="947"/>
    </location>
</feature>
<sequence length="974" mass="104431">MMPKNGMGKGGVGKLVRQRSLSMSSGSGNGALGMGAELGSSQLSVDVADRFGKRGNGYPRIIGSAIIGITSADAFQASSPNIFNEDTSPHRSRRASADSATDLRPSLDDIAVLNDLHIAAVQRAAATAASGQIPGQRFRTSAEGFKLATKGLVAAASMASPSVIKSLLPSPTKNQAFDGGVFNILEVPAKELARQLALTDSELFRSIGRQELASLAWSSPDKNEKTPNIVAVTTQFNRIALWITQEILNADKIKRRFQLICYFISVAKYCHNYNNFNGLRSVAAGLQSTPVHRLERTWAMVGRRERAIFEKLADLMSPMNNSGSYRAKLANCKPPCVPYLGTWLSDLTFLNECLKKEKGGPGRAQQVSEREAQIEALLDEIARYQLTSYYPFEPVTGIQEAIQVFDYTPESHNATEEGQYRQSLTIEPRNQDKSLISASTSTISAASPQIPSSTLDLRTQKVASSSTDLRKSSIPIELVLKSRKGEANLLSRDGSSSAEGVGDLMDFSGNGKFHGWSLRGVKGERKSISIADIAAGRGGRKSALKGSEGAFVALGDGPADENVGDSVVDVNASAASVYVHDGYTGANAAEVRNMTVPNPRWAGPKKRIGGHRRAKSSSASQGRGSGVDMSVVARDSEGGAGDPYAGVRRGLRRSYSSQGDGFRGKQKSGLDEEDMAMLAAECSEEELEIFRNLFMSNAELKGRPSLGGSAMAMNGGKPYTIPLKRDEPSPFGQLRTVTESTTSRRLSASTFIPPTPSELQPRRSSVVSPLALNSPSTSTSQPVKLQGYLTIKHETDSTGARSKNRKWISYWVRLEGSILTFHPTPDPTAEPPQPPLPKAKPRFPGFRHRSHSMDQKPGALSPIVGSLARPPRPSAPLPPLPTKESVPFDTICSRRSSGTLLRDEESGSGAGSKDTVGTGSGSSGSPKEERGGVSSRRSSRLRWFGSRTESGLSFGGNAAGNEDSKKVSNWFSWL</sequence>
<dbReference type="SUPFAM" id="SSF50729">
    <property type="entry name" value="PH domain-like"/>
    <property type="match status" value="1"/>
</dbReference>
<dbReference type="InterPro" id="IPR023578">
    <property type="entry name" value="Ras_GEF_dom_sf"/>
</dbReference>
<dbReference type="Pfam" id="PF00617">
    <property type="entry name" value="RasGEF"/>
    <property type="match status" value="1"/>
</dbReference>
<feature type="compositionally biased region" description="Basic residues" evidence="3">
    <location>
        <begin position="839"/>
        <end position="850"/>
    </location>
</feature>
<feature type="compositionally biased region" description="Polar residues" evidence="3">
    <location>
        <begin position="737"/>
        <end position="752"/>
    </location>
</feature>
<feature type="region of interest" description="Disordered" evidence="3">
    <location>
        <begin position="737"/>
        <end position="763"/>
    </location>
</feature>
<dbReference type="AlphaFoldDB" id="A0AAD5SC77"/>
<proteinExistence type="predicted"/>
<feature type="region of interest" description="Disordered" evidence="3">
    <location>
        <begin position="80"/>
        <end position="100"/>
    </location>
</feature>
<dbReference type="GO" id="GO:0005886">
    <property type="term" value="C:plasma membrane"/>
    <property type="evidence" value="ECO:0007669"/>
    <property type="project" value="TreeGrafter"/>
</dbReference>
<protein>
    <recommendedName>
        <fullName evidence="4">Ras-GEF domain-containing protein</fullName>
    </recommendedName>
</protein>
<dbReference type="CDD" id="cd00155">
    <property type="entry name" value="RasGEF"/>
    <property type="match status" value="1"/>
</dbReference>
<dbReference type="InterPro" id="IPR001895">
    <property type="entry name" value="RASGEF_cat_dom"/>
</dbReference>
<dbReference type="SUPFAM" id="SSF48366">
    <property type="entry name" value="Ras GEF"/>
    <property type="match status" value="1"/>
</dbReference>
<dbReference type="PANTHER" id="PTHR23113">
    <property type="entry name" value="GUANINE NUCLEOTIDE EXCHANGE FACTOR"/>
    <property type="match status" value="1"/>
</dbReference>
<dbReference type="InterPro" id="IPR036964">
    <property type="entry name" value="RASGEF_cat_dom_sf"/>
</dbReference>
<gene>
    <name evidence="5" type="ORF">HK097_001581</name>
</gene>
<dbReference type="Proteomes" id="UP001212841">
    <property type="component" value="Unassembled WGS sequence"/>
</dbReference>
<dbReference type="InterPro" id="IPR011993">
    <property type="entry name" value="PH-like_dom_sf"/>
</dbReference>
<evidence type="ECO:0000256" key="3">
    <source>
        <dbReference type="SAM" id="MobiDB-lite"/>
    </source>
</evidence>
<feature type="compositionally biased region" description="Pro residues" evidence="3">
    <location>
        <begin position="870"/>
        <end position="881"/>
    </location>
</feature>
<reference evidence="5" key="1">
    <citation type="submission" date="2020-05" db="EMBL/GenBank/DDBJ databases">
        <title>Phylogenomic resolution of chytrid fungi.</title>
        <authorList>
            <person name="Stajich J.E."/>
            <person name="Amses K."/>
            <person name="Simmons R."/>
            <person name="Seto K."/>
            <person name="Myers J."/>
            <person name="Bonds A."/>
            <person name="Quandt C.A."/>
            <person name="Barry K."/>
            <person name="Liu P."/>
            <person name="Grigoriev I."/>
            <person name="Longcore J.E."/>
            <person name="James T.Y."/>
        </authorList>
    </citation>
    <scope>NUCLEOTIDE SEQUENCE</scope>
    <source>
        <strain evidence="5">JEL0318</strain>
    </source>
</reference>
<dbReference type="PROSITE" id="PS50009">
    <property type="entry name" value="RASGEF_CAT"/>
    <property type="match status" value="1"/>
</dbReference>
<dbReference type="PANTHER" id="PTHR23113:SF368">
    <property type="entry name" value="CELL DIVISION CONTROL PROTEIN 25"/>
    <property type="match status" value="1"/>
</dbReference>
<dbReference type="InterPro" id="IPR008937">
    <property type="entry name" value="Ras-like_GEF"/>
</dbReference>
<evidence type="ECO:0000313" key="6">
    <source>
        <dbReference type="Proteomes" id="UP001212841"/>
    </source>
</evidence>
<dbReference type="Gene3D" id="1.10.840.10">
    <property type="entry name" value="Ras guanine-nucleotide exchange factors catalytic domain"/>
    <property type="match status" value="1"/>
</dbReference>
<evidence type="ECO:0000259" key="4">
    <source>
        <dbReference type="PROSITE" id="PS50009"/>
    </source>
</evidence>
<dbReference type="Gene3D" id="2.30.29.30">
    <property type="entry name" value="Pleckstrin-homology domain (PH domain)/Phosphotyrosine-binding domain (PTB)"/>
    <property type="match status" value="1"/>
</dbReference>
<dbReference type="GO" id="GO:0005085">
    <property type="term" value="F:guanyl-nucleotide exchange factor activity"/>
    <property type="evidence" value="ECO:0007669"/>
    <property type="project" value="UniProtKB-KW"/>
</dbReference>
<dbReference type="SMART" id="SM00147">
    <property type="entry name" value="RasGEF"/>
    <property type="match status" value="1"/>
</dbReference>
<keyword evidence="1 2" id="KW-0344">Guanine-nucleotide releasing factor</keyword>
<feature type="domain" description="Ras-GEF" evidence="4">
    <location>
        <begin position="188"/>
        <end position="429"/>
    </location>
</feature>
<comment type="caution">
    <text evidence="5">The sequence shown here is derived from an EMBL/GenBank/DDBJ whole genome shotgun (WGS) entry which is preliminary data.</text>
</comment>
<dbReference type="EMBL" id="JADGJD010001314">
    <property type="protein sequence ID" value="KAJ3044144.1"/>
    <property type="molecule type" value="Genomic_DNA"/>
</dbReference>
<keyword evidence="6" id="KW-1185">Reference proteome</keyword>
<evidence type="ECO:0000313" key="5">
    <source>
        <dbReference type="EMBL" id="KAJ3044144.1"/>
    </source>
</evidence>